<evidence type="ECO:0000256" key="1">
    <source>
        <dbReference type="ARBA" id="ARBA00009437"/>
    </source>
</evidence>
<evidence type="ECO:0000256" key="4">
    <source>
        <dbReference type="ARBA" id="ARBA00023163"/>
    </source>
</evidence>
<dbReference type="InterPro" id="IPR036388">
    <property type="entry name" value="WH-like_DNA-bd_sf"/>
</dbReference>
<dbReference type="FunFam" id="1.10.10.10:FF:000001">
    <property type="entry name" value="LysR family transcriptional regulator"/>
    <property type="match status" value="1"/>
</dbReference>
<feature type="domain" description="HTH lysR-type" evidence="5">
    <location>
        <begin position="1"/>
        <end position="58"/>
    </location>
</feature>
<keyword evidence="4" id="KW-0804">Transcription</keyword>
<dbReference type="RefSeq" id="WP_125120441.1">
    <property type="nucleotide sequence ID" value="NZ_AP019309.1"/>
</dbReference>
<dbReference type="Gene3D" id="3.40.190.10">
    <property type="entry name" value="Periplasmic binding protein-like II"/>
    <property type="match status" value="2"/>
</dbReference>
<evidence type="ECO:0000259" key="5">
    <source>
        <dbReference type="PROSITE" id="PS50931"/>
    </source>
</evidence>
<dbReference type="SUPFAM" id="SSF53850">
    <property type="entry name" value="Periplasmic binding protein-like II"/>
    <property type="match status" value="1"/>
</dbReference>
<dbReference type="CDD" id="cd05466">
    <property type="entry name" value="PBP2_LTTR_substrate"/>
    <property type="match status" value="1"/>
</dbReference>
<organism evidence="6 7">
    <name type="scientific">Intestinibaculum porci</name>
    <dbReference type="NCBI Taxonomy" id="2487118"/>
    <lineage>
        <taxon>Bacteria</taxon>
        <taxon>Bacillati</taxon>
        <taxon>Bacillota</taxon>
        <taxon>Erysipelotrichia</taxon>
        <taxon>Erysipelotrichales</taxon>
        <taxon>Erysipelotrichaceae</taxon>
        <taxon>Intestinibaculum</taxon>
    </lineage>
</organism>
<dbReference type="InterPro" id="IPR036390">
    <property type="entry name" value="WH_DNA-bd_sf"/>
</dbReference>
<dbReference type="AlphaFoldDB" id="A0A3G9JP06"/>
<dbReference type="PROSITE" id="PS50931">
    <property type="entry name" value="HTH_LYSR"/>
    <property type="match status" value="1"/>
</dbReference>
<dbReference type="EMBL" id="AP019309">
    <property type="protein sequence ID" value="BBH27741.1"/>
    <property type="molecule type" value="Genomic_DNA"/>
</dbReference>
<keyword evidence="7" id="KW-1185">Reference proteome</keyword>
<evidence type="ECO:0000256" key="3">
    <source>
        <dbReference type="ARBA" id="ARBA00023125"/>
    </source>
</evidence>
<keyword evidence="3" id="KW-0238">DNA-binding</keyword>
<dbReference type="Pfam" id="PF03466">
    <property type="entry name" value="LysR_substrate"/>
    <property type="match status" value="1"/>
</dbReference>
<gene>
    <name evidence="6" type="ORF">SG0102_26750</name>
</gene>
<dbReference type="InterPro" id="IPR005119">
    <property type="entry name" value="LysR_subst-bd"/>
</dbReference>
<dbReference type="PRINTS" id="PR00039">
    <property type="entry name" value="HTHLYSR"/>
</dbReference>
<protein>
    <submittedName>
        <fullName evidence="6">LysR family transcriptional regulator</fullName>
    </submittedName>
</protein>
<dbReference type="KEGG" id="ebm:SG0102_26750"/>
<comment type="similarity">
    <text evidence="1">Belongs to the LysR transcriptional regulatory family.</text>
</comment>
<dbReference type="InParanoid" id="A0A3G9JP06"/>
<dbReference type="PANTHER" id="PTHR30346">
    <property type="entry name" value="TRANSCRIPTIONAL DUAL REGULATOR HCAR-RELATED"/>
    <property type="match status" value="1"/>
</dbReference>
<dbReference type="Proteomes" id="UP000268059">
    <property type="component" value="Chromosome"/>
</dbReference>
<evidence type="ECO:0000313" key="7">
    <source>
        <dbReference type="Proteomes" id="UP000268059"/>
    </source>
</evidence>
<dbReference type="OrthoDB" id="9803714at2"/>
<keyword evidence="2" id="KW-0805">Transcription regulation</keyword>
<dbReference type="Pfam" id="PF00126">
    <property type="entry name" value="HTH_1"/>
    <property type="match status" value="1"/>
</dbReference>
<dbReference type="InterPro" id="IPR000847">
    <property type="entry name" value="LysR_HTH_N"/>
</dbReference>
<dbReference type="SUPFAM" id="SSF46785">
    <property type="entry name" value="Winged helix' DNA-binding domain"/>
    <property type="match status" value="1"/>
</dbReference>
<evidence type="ECO:0000256" key="2">
    <source>
        <dbReference type="ARBA" id="ARBA00023015"/>
    </source>
</evidence>
<dbReference type="Gene3D" id="1.10.10.10">
    <property type="entry name" value="Winged helix-like DNA-binding domain superfamily/Winged helix DNA-binding domain"/>
    <property type="match status" value="1"/>
</dbReference>
<sequence>MKLTQIYYALKVAENGSMNKTAENLYISQPTLTNAIKDLEEEIGIRIFERTSKGVILTREGSTFLTQAQELYSQYENLKYAYGGKRQLKTKFAVSTQHYTFAVRAFEKLVSSYDTLNYDFAFRETQTKEVIKDVASHRSDIGILFLSKYNKKVLKRLFDDYNVQFHALYECRAHVYLASDHPLAHHQTLTFDELLPYPCLSFEQGETDSAFLAEEILSDHHYPRTIKVNDRATMLNFMHALHGYTLCSSIIEEDLNGKENVIIPFQEDPEHPNQNMQIGYILGKDHQLSELGKQYIAIVNTLFTKK</sequence>
<dbReference type="GO" id="GO:0032993">
    <property type="term" value="C:protein-DNA complex"/>
    <property type="evidence" value="ECO:0007669"/>
    <property type="project" value="TreeGrafter"/>
</dbReference>
<dbReference type="GO" id="GO:0003677">
    <property type="term" value="F:DNA binding"/>
    <property type="evidence" value="ECO:0007669"/>
    <property type="project" value="UniProtKB-KW"/>
</dbReference>
<dbReference type="GO" id="GO:0003700">
    <property type="term" value="F:DNA-binding transcription factor activity"/>
    <property type="evidence" value="ECO:0007669"/>
    <property type="project" value="InterPro"/>
</dbReference>
<reference evidence="6 7" key="1">
    <citation type="submission" date="2018-11" db="EMBL/GenBank/DDBJ databases">
        <title>Novel Erysipelotrichaceae bacterium isolated from small intestine of a swine.</title>
        <authorList>
            <person name="Kim J.S."/>
            <person name="Choe H."/>
            <person name="Lee Y.R."/>
            <person name="Kim K.M."/>
            <person name="Park D.S."/>
        </authorList>
    </citation>
    <scope>NUCLEOTIDE SEQUENCE [LARGE SCALE GENOMIC DNA]</scope>
    <source>
        <strain evidence="6 7">SG0102</strain>
    </source>
</reference>
<evidence type="ECO:0000313" key="6">
    <source>
        <dbReference type="EMBL" id="BBH27741.1"/>
    </source>
</evidence>
<accession>A0A3G9JP06</accession>
<dbReference type="PANTHER" id="PTHR30346:SF0">
    <property type="entry name" value="HCA OPERON TRANSCRIPTIONAL ACTIVATOR HCAR"/>
    <property type="match status" value="1"/>
</dbReference>
<proteinExistence type="inferred from homology"/>
<name>A0A3G9JP06_9FIRM</name>